<evidence type="ECO:0000313" key="2">
    <source>
        <dbReference type="EMBL" id="GAA1013338.1"/>
    </source>
</evidence>
<evidence type="ECO:0000256" key="1">
    <source>
        <dbReference type="SAM" id="MobiDB-lite"/>
    </source>
</evidence>
<sequence>MTYCRVSRDDIRFDVEKLCEKRFVPAVSVQCPRSVTVYRVRPKGGWGDALPCSQADSERWDAAARTCLDSLSRALEDLYRAHGGRKCTVDLRAGSRSWRVLAPPFPWPGWRKRMAKRSEQAQRAFAAAVQRAEEEYRPVREEIARRLAEHRAEQEARELARRKEAERRRSVLHTVAAQRVWLFTVAEAGSPVFVHRADVPAALALPDSPAESSPEGGLTARRLEEHLLRLARDSDGPVEIRWDRAAQAEVERECRAQDVAVSFSEWWHAVARGAWKSTRRGPQPSLSAPFRSSRASRASGSSRGGGVGGSGSGTYIDTSSGSAGGFDGSGGFSGFGGFGGY</sequence>
<dbReference type="EMBL" id="BAAAHU010000044">
    <property type="protein sequence ID" value="GAA1013338.1"/>
    <property type="molecule type" value="Genomic_DNA"/>
</dbReference>
<accession>A0ABN1T2L1</accession>
<protein>
    <submittedName>
        <fullName evidence="2">Uncharacterized protein</fullName>
    </submittedName>
</protein>
<comment type="caution">
    <text evidence="2">The sequence shown here is derived from an EMBL/GenBank/DDBJ whole genome shotgun (WGS) entry which is preliminary data.</text>
</comment>
<organism evidence="2 3">
    <name type="scientific">Streptomyces thermogriseus</name>
    <dbReference type="NCBI Taxonomy" id="75292"/>
    <lineage>
        <taxon>Bacteria</taxon>
        <taxon>Bacillati</taxon>
        <taxon>Actinomycetota</taxon>
        <taxon>Actinomycetes</taxon>
        <taxon>Kitasatosporales</taxon>
        <taxon>Streptomycetaceae</taxon>
        <taxon>Streptomyces</taxon>
    </lineage>
</organism>
<feature type="region of interest" description="Disordered" evidence="1">
    <location>
        <begin position="277"/>
        <end position="341"/>
    </location>
</feature>
<dbReference type="RefSeq" id="WP_346073678.1">
    <property type="nucleotide sequence ID" value="NZ_BAAAHU010000044.1"/>
</dbReference>
<name>A0ABN1T2L1_9ACTN</name>
<keyword evidence="3" id="KW-1185">Reference proteome</keyword>
<feature type="compositionally biased region" description="Gly residues" evidence="1">
    <location>
        <begin position="302"/>
        <end position="312"/>
    </location>
</feature>
<evidence type="ECO:0000313" key="3">
    <source>
        <dbReference type="Proteomes" id="UP001501072"/>
    </source>
</evidence>
<gene>
    <name evidence="2" type="ORF">GCM10009564_39700</name>
</gene>
<proteinExistence type="predicted"/>
<dbReference type="Proteomes" id="UP001501072">
    <property type="component" value="Unassembled WGS sequence"/>
</dbReference>
<feature type="compositionally biased region" description="Gly residues" evidence="1">
    <location>
        <begin position="322"/>
        <end position="341"/>
    </location>
</feature>
<feature type="compositionally biased region" description="Low complexity" evidence="1">
    <location>
        <begin position="291"/>
        <end position="301"/>
    </location>
</feature>
<reference evidence="2 3" key="1">
    <citation type="journal article" date="2019" name="Int. J. Syst. Evol. Microbiol.">
        <title>The Global Catalogue of Microorganisms (GCM) 10K type strain sequencing project: providing services to taxonomists for standard genome sequencing and annotation.</title>
        <authorList>
            <consortium name="The Broad Institute Genomics Platform"/>
            <consortium name="The Broad Institute Genome Sequencing Center for Infectious Disease"/>
            <person name="Wu L."/>
            <person name="Ma J."/>
        </authorList>
    </citation>
    <scope>NUCLEOTIDE SEQUENCE [LARGE SCALE GENOMIC DNA]</scope>
    <source>
        <strain evidence="2 3">JCM 11269</strain>
    </source>
</reference>